<organism evidence="2">
    <name type="scientific">Opuntia streptacantha</name>
    <name type="common">Prickly pear cactus</name>
    <name type="synonym">Opuntia cardona</name>
    <dbReference type="NCBI Taxonomy" id="393608"/>
    <lineage>
        <taxon>Eukaryota</taxon>
        <taxon>Viridiplantae</taxon>
        <taxon>Streptophyta</taxon>
        <taxon>Embryophyta</taxon>
        <taxon>Tracheophyta</taxon>
        <taxon>Spermatophyta</taxon>
        <taxon>Magnoliopsida</taxon>
        <taxon>eudicotyledons</taxon>
        <taxon>Gunneridae</taxon>
        <taxon>Pentapetalae</taxon>
        <taxon>Caryophyllales</taxon>
        <taxon>Cactineae</taxon>
        <taxon>Cactaceae</taxon>
        <taxon>Opuntioideae</taxon>
        <taxon>Opuntia</taxon>
    </lineage>
</organism>
<evidence type="ECO:0000313" key="2">
    <source>
        <dbReference type="EMBL" id="MBA4623154.1"/>
    </source>
</evidence>
<evidence type="ECO:0000256" key="1">
    <source>
        <dbReference type="SAM" id="MobiDB-lite"/>
    </source>
</evidence>
<name>A0A7C8YP55_OPUST</name>
<reference evidence="2" key="1">
    <citation type="journal article" date="2013" name="J. Plant Res.">
        <title>Effect of fungi and light on seed germination of three Opuntia species from semiarid lands of central Mexico.</title>
        <authorList>
            <person name="Delgado-Sanchez P."/>
            <person name="Jimenez-Bremont J.F."/>
            <person name="Guerrero-Gonzalez Mde L."/>
            <person name="Flores J."/>
        </authorList>
    </citation>
    <scope>NUCLEOTIDE SEQUENCE</scope>
    <source>
        <tissue evidence="2">Cladode</tissue>
    </source>
</reference>
<dbReference type="EMBL" id="GISG01041949">
    <property type="protein sequence ID" value="MBA4623154.1"/>
    <property type="molecule type" value="Transcribed_RNA"/>
</dbReference>
<protein>
    <submittedName>
        <fullName evidence="2">Uncharacterized protein</fullName>
    </submittedName>
</protein>
<feature type="compositionally biased region" description="Basic and acidic residues" evidence="1">
    <location>
        <begin position="105"/>
        <end position="115"/>
    </location>
</feature>
<accession>A0A7C8YP55</accession>
<sequence>MYLQLLKSHTTLSHETQTLLTGIRQHQFPQIGAPSAQHFKPSVNQIRSQHTILTDQTIIISQLRIKMNRNKLMRKQNPRAPNTLKRSRDEVNLSQIRKSTSQLPRIEKFPIQKSD</sequence>
<reference evidence="2" key="2">
    <citation type="submission" date="2020-07" db="EMBL/GenBank/DDBJ databases">
        <authorList>
            <person name="Vera ALvarez R."/>
            <person name="Arias-Moreno D.M."/>
            <person name="Jimenez-Jacinto V."/>
            <person name="Jimenez-Bremont J.F."/>
            <person name="Swaminathan K."/>
            <person name="Moose S.P."/>
            <person name="Guerrero-Gonzalez M.L."/>
            <person name="Marino-Ramirez L."/>
            <person name="Landsman D."/>
            <person name="Rodriguez-Kessler M."/>
            <person name="Delgado-Sanchez P."/>
        </authorList>
    </citation>
    <scope>NUCLEOTIDE SEQUENCE</scope>
    <source>
        <tissue evidence="2">Cladode</tissue>
    </source>
</reference>
<feature type="region of interest" description="Disordered" evidence="1">
    <location>
        <begin position="74"/>
        <end position="115"/>
    </location>
</feature>
<dbReference type="AlphaFoldDB" id="A0A7C8YP55"/>
<proteinExistence type="predicted"/>
<feature type="compositionally biased region" description="Polar residues" evidence="1">
    <location>
        <begin position="92"/>
        <end position="103"/>
    </location>
</feature>